<evidence type="ECO:0000313" key="1">
    <source>
        <dbReference type="EMBL" id="KAK7346845.1"/>
    </source>
</evidence>
<name>A0AAN9M2C7_PHACN</name>
<gene>
    <name evidence="1" type="ORF">VNO80_21368</name>
</gene>
<dbReference type="EMBL" id="JAYMYR010000008">
    <property type="protein sequence ID" value="KAK7346845.1"/>
    <property type="molecule type" value="Genomic_DNA"/>
</dbReference>
<organism evidence="1 2">
    <name type="scientific">Phaseolus coccineus</name>
    <name type="common">Scarlet runner bean</name>
    <name type="synonym">Phaseolus multiflorus</name>
    <dbReference type="NCBI Taxonomy" id="3886"/>
    <lineage>
        <taxon>Eukaryota</taxon>
        <taxon>Viridiplantae</taxon>
        <taxon>Streptophyta</taxon>
        <taxon>Embryophyta</taxon>
        <taxon>Tracheophyta</taxon>
        <taxon>Spermatophyta</taxon>
        <taxon>Magnoliopsida</taxon>
        <taxon>eudicotyledons</taxon>
        <taxon>Gunneridae</taxon>
        <taxon>Pentapetalae</taxon>
        <taxon>rosids</taxon>
        <taxon>fabids</taxon>
        <taxon>Fabales</taxon>
        <taxon>Fabaceae</taxon>
        <taxon>Papilionoideae</taxon>
        <taxon>50 kb inversion clade</taxon>
        <taxon>NPAAA clade</taxon>
        <taxon>indigoferoid/millettioid clade</taxon>
        <taxon>Phaseoleae</taxon>
        <taxon>Phaseolus</taxon>
    </lineage>
</organism>
<evidence type="ECO:0000313" key="2">
    <source>
        <dbReference type="Proteomes" id="UP001374584"/>
    </source>
</evidence>
<keyword evidence="2" id="KW-1185">Reference proteome</keyword>
<comment type="caution">
    <text evidence="1">The sequence shown here is derived from an EMBL/GenBank/DDBJ whole genome shotgun (WGS) entry which is preliminary data.</text>
</comment>
<accession>A0AAN9M2C7</accession>
<sequence>MCDTMLPPLATQPYSVVDPTIGQGSQLREAQIFIGSACKTPSTLILTPHHASPFYVLCPWSPPTYSSSNIAYHTSFFYHSASSDHSSLSSVTDIDAQKSHNHEFSVHYF</sequence>
<dbReference type="AlphaFoldDB" id="A0AAN9M2C7"/>
<dbReference type="Proteomes" id="UP001374584">
    <property type="component" value="Unassembled WGS sequence"/>
</dbReference>
<protein>
    <submittedName>
        <fullName evidence="1">Uncharacterized protein</fullName>
    </submittedName>
</protein>
<proteinExistence type="predicted"/>
<reference evidence="1 2" key="1">
    <citation type="submission" date="2024-01" db="EMBL/GenBank/DDBJ databases">
        <title>The genomes of 5 underutilized Papilionoideae crops provide insights into root nodulation and disease resistanc.</title>
        <authorList>
            <person name="Jiang F."/>
        </authorList>
    </citation>
    <scope>NUCLEOTIDE SEQUENCE [LARGE SCALE GENOMIC DNA]</scope>
    <source>
        <strain evidence="1">JINMINGXINNONG_FW02</strain>
        <tissue evidence="1">Leaves</tissue>
    </source>
</reference>